<evidence type="ECO:0000256" key="2">
    <source>
        <dbReference type="ARBA" id="ARBA00022741"/>
    </source>
</evidence>
<accession>A0AAV5T1H1</accession>
<organism evidence="6 7">
    <name type="scientific">Pristionchus entomophagus</name>
    <dbReference type="NCBI Taxonomy" id="358040"/>
    <lineage>
        <taxon>Eukaryota</taxon>
        <taxon>Metazoa</taxon>
        <taxon>Ecdysozoa</taxon>
        <taxon>Nematoda</taxon>
        <taxon>Chromadorea</taxon>
        <taxon>Rhabditida</taxon>
        <taxon>Rhabditina</taxon>
        <taxon>Diplogasteromorpha</taxon>
        <taxon>Diplogasteroidea</taxon>
        <taxon>Neodiplogasteridae</taxon>
        <taxon>Pristionchus</taxon>
    </lineage>
</organism>
<dbReference type="FunFam" id="1.10.510.10:FF:001020">
    <property type="entry name" value="Transmembrane ion channel"/>
    <property type="match status" value="1"/>
</dbReference>
<dbReference type="InterPro" id="IPR011009">
    <property type="entry name" value="Kinase-like_dom_sf"/>
</dbReference>
<keyword evidence="1" id="KW-0808">Transferase</keyword>
<evidence type="ECO:0000313" key="6">
    <source>
        <dbReference type="EMBL" id="GMS86379.1"/>
    </source>
</evidence>
<evidence type="ECO:0000313" key="7">
    <source>
        <dbReference type="Proteomes" id="UP001432027"/>
    </source>
</evidence>
<dbReference type="Proteomes" id="UP001432027">
    <property type="component" value="Unassembled WGS sequence"/>
</dbReference>
<dbReference type="InterPro" id="IPR050339">
    <property type="entry name" value="CC_SR_Kinase"/>
</dbReference>
<evidence type="ECO:0000256" key="1">
    <source>
        <dbReference type="ARBA" id="ARBA00022679"/>
    </source>
</evidence>
<dbReference type="PANTHER" id="PTHR11042">
    <property type="entry name" value="EUKARYOTIC TRANSLATION INITIATION FACTOR 2-ALPHA KINASE EIF2-ALPHA KINASE -RELATED"/>
    <property type="match status" value="1"/>
</dbReference>
<dbReference type="Pfam" id="PF00069">
    <property type="entry name" value="Pkinase"/>
    <property type="match status" value="1"/>
</dbReference>
<feature type="domain" description="Protein kinase" evidence="5">
    <location>
        <begin position="1"/>
        <end position="87"/>
    </location>
</feature>
<dbReference type="PANTHER" id="PTHR11042:SF91">
    <property type="entry name" value="EUKARYOTIC TRANSLATION INITIATION FACTOR 2-ALPHA KINASE"/>
    <property type="match status" value="1"/>
</dbReference>
<protein>
    <recommendedName>
        <fullName evidence="5">Protein kinase domain-containing protein</fullName>
    </recommendedName>
</protein>
<dbReference type="GO" id="GO:0005737">
    <property type="term" value="C:cytoplasm"/>
    <property type="evidence" value="ECO:0007669"/>
    <property type="project" value="TreeGrafter"/>
</dbReference>
<keyword evidence="4" id="KW-0067">ATP-binding</keyword>
<gene>
    <name evidence="6" type="ORF">PENTCL1PPCAC_8554</name>
</gene>
<dbReference type="SUPFAM" id="SSF56112">
    <property type="entry name" value="Protein kinase-like (PK-like)"/>
    <property type="match status" value="2"/>
</dbReference>
<evidence type="ECO:0000256" key="4">
    <source>
        <dbReference type="ARBA" id="ARBA00022840"/>
    </source>
</evidence>
<dbReference type="Gene3D" id="3.30.200.20">
    <property type="entry name" value="Phosphorylase Kinase, domain 1"/>
    <property type="match status" value="1"/>
</dbReference>
<keyword evidence="2" id="KW-0547">Nucleotide-binding</keyword>
<dbReference type="InterPro" id="IPR000719">
    <property type="entry name" value="Prot_kinase_dom"/>
</dbReference>
<keyword evidence="7" id="KW-1185">Reference proteome</keyword>
<dbReference type="AlphaFoldDB" id="A0AAV5T1H1"/>
<keyword evidence="3" id="KW-0418">Kinase</keyword>
<name>A0AAV5T1H1_9BILA</name>
<dbReference type="Gene3D" id="1.10.510.10">
    <property type="entry name" value="Transferase(Phosphotransferase) domain 1"/>
    <property type="match status" value="2"/>
</dbReference>
<dbReference type="SMART" id="SM00220">
    <property type="entry name" value="S_TKc"/>
    <property type="match status" value="1"/>
</dbReference>
<dbReference type="PROSITE" id="PS50011">
    <property type="entry name" value="PROTEIN_KINASE_DOM"/>
    <property type="match status" value="2"/>
</dbReference>
<dbReference type="EMBL" id="BTSX01000002">
    <property type="protein sequence ID" value="GMS86379.1"/>
    <property type="molecule type" value="Genomic_DNA"/>
</dbReference>
<dbReference type="GO" id="GO:0005524">
    <property type="term" value="F:ATP binding"/>
    <property type="evidence" value="ECO:0007669"/>
    <property type="project" value="UniProtKB-KW"/>
</dbReference>
<sequence>MYMAPEQKRGSIYSNKADVFALGLTMTELFVAMTKQEAEMIFDKYRMGKTSDILAHLPEVEQFVAWLSNTTDTERPACEEILEHSFIAGEKSFQSEFLNKFEVLNILGKGEFNIIFEVANLMDRCSYAVKRISVDARDAGKPHNEVIAHKTLRNEGIVSYITSWIEAPPNEWQTDPIFTENCSFIYIQMELCTCSLADWIRANEIRDSTQITLWFKQLVSTVAYIHKDNRIHRDLKPSNILINKNGRLKICDLFTVCEGTAMEKRGVIGTRLYMAPEQLSFGVYDSSVDIFSLGLILIELSVVMTVEERFEIFNDVRCGMPLDILQDQPLTLNLVMKLAQLDRDLRPCLDDVLSNSFFSDVI</sequence>
<dbReference type="GO" id="GO:0005634">
    <property type="term" value="C:nucleus"/>
    <property type="evidence" value="ECO:0007669"/>
    <property type="project" value="TreeGrafter"/>
</dbReference>
<proteinExistence type="predicted"/>
<evidence type="ECO:0000259" key="5">
    <source>
        <dbReference type="PROSITE" id="PS50011"/>
    </source>
</evidence>
<reference evidence="6" key="1">
    <citation type="submission" date="2023-10" db="EMBL/GenBank/DDBJ databases">
        <title>Genome assembly of Pristionchus species.</title>
        <authorList>
            <person name="Yoshida K."/>
            <person name="Sommer R.J."/>
        </authorList>
    </citation>
    <scope>NUCLEOTIDE SEQUENCE</scope>
    <source>
        <strain evidence="6">RS0144</strain>
    </source>
</reference>
<feature type="domain" description="Protein kinase" evidence="5">
    <location>
        <begin position="101"/>
        <end position="358"/>
    </location>
</feature>
<dbReference type="GO" id="GO:0004694">
    <property type="term" value="F:eukaryotic translation initiation factor 2alpha kinase activity"/>
    <property type="evidence" value="ECO:0007669"/>
    <property type="project" value="TreeGrafter"/>
</dbReference>
<comment type="caution">
    <text evidence="6">The sequence shown here is derived from an EMBL/GenBank/DDBJ whole genome shotgun (WGS) entry which is preliminary data.</text>
</comment>
<evidence type="ECO:0000256" key="3">
    <source>
        <dbReference type="ARBA" id="ARBA00022777"/>
    </source>
</evidence>